<dbReference type="GeneID" id="92355221"/>
<dbReference type="InterPro" id="IPR012357">
    <property type="entry name" value="UCP024484"/>
</dbReference>
<dbReference type="RefSeq" id="WP_369609847.1">
    <property type="nucleotide sequence ID" value="NZ_AP031322.1"/>
</dbReference>
<dbReference type="AlphaFoldDB" id="A0AAT9GTV6"/>
<dbReference type="InterPro" id="IPR002746">
    <property type="entry name" value="UPF0216"/>
</dbReference>
<gene>
    <name evidence="1" type="ORF">SJAV_22680</name>
</gene>
<accession>A0AAT9GTV6</accession>
<dbReference type="KEGG" id="sjv:SJAV_22680"/>
<sequence length="139" mass="15936">MIDKIFEIGLKNFLSFYPQEFVSLRDALNGKLSIKLSDGYSHTMKIEEIKKLSNIIPIYLWSLVKIPFVIVKTLDPGEYLVNGSEWEIKALSILLNKDVSKGLRTGDVEKIIKEYKSLIIITLSPISIAKEDEEDGYYY</sequence>
<dbReference type="PIRSF" id="PIRSF024484">
    <property type="entry name" value="UCP024484"/>
    <property type="match status" value="1"/>
</dbReference>
<dbReference type="Pfam" id="PF01886">
    <property type="entry name" value="DUF61"/>
    <property type="match status" value="1"/>
</dbReference>
<protein>
    <submittedName>
        <fullName evidence="1">DUF61 family protein</fullName>
    </submittedName>
</protein>
<proteinExistence type="predicted"/>
<organism evidence="1">
    <name type="scientific">Sulfurisphaera javensis</name>
    <dbReference type="NCBI Taxonomy" id="2049879"/>
    <lineage>
        <taxon>Archaea</taxon>
        <taxon>Thermoproteota</taxon>
        <taxon>Thermoprotei</taxon>
        <taxon>Sulfolobales</taxon>
        <taxon>Sulfolobaceae</taxon>
        <taxon>Sulfurisphaera</taxon>
    </lineage>
</organism>
<evidence type="ECO:0000313" key="1">
    <source>
        <dbReference type="EMBL" id="BFH74324.1"/>
    </source>
</evidence>
<name>A0AAT9GTV6_9CREN</name>
<reference evidence="1" key="1">
    <citation type="submission" date="2024-03" db="EMBL/GenBank/DDBJ databases">
        <title>Complete genome sequence of Sulfurisphaera javensis strain KD-1.</title>
        <authorList>
            <person name="Sakai H."/>
            <person name="Nur N."/>
            <person name="Suwanto A."/>
            <person name="Kurosawa N."/>
        </authorList>
    </citation>
    <scope>NUCLEOTIDE SEQUENCE</scope>
    <source>
        <strain evidence="1">KD-1</strain>
    </source>
</reference>
<dbReference type="EMBL" id="AP031322">
    <property type="protein sequence ID" value="BFH74324.1"/>
    <property type="molecule type" value="Genomic_DNA"/>
</dbReference>